<comment type="caution">
    <text evidence="1">The sequence shown here is derived from an EMBL/GenBank/DDBJ whole genome shotgun (WGS) entry which is preliminary data.</text>
</comment>
<accession>A0A928Z7W1</accession>
<dbReference type="RefSeq" id="WP_264320361.1">
    <property type="nucleotide sequence ID" value="NZ_JADEXN010000056.1"/>
</dbReference>
<reference evidence="1" key="1">
    <citation type="submission" date="2020-10" db="EMBL/GenBank/DDBJ databases">
        <authorList>
            <person name="Castelo-Branco R."/>
            <person name="Eusebio N."/>
            <person name="Adriana R."/>
            <person name="Vieira A."/>
            <person name="Brugerolle De Fraissinette N."/>
            <person name="Rezende De Castro R."/>
            <person name="Schneider M.P."/>
            <person name="Vasconcelos V."/>
            <person name="Leao P.N."/>
        </authorList>
    </citation>
    <scope>NUCLEOTIDE SEQUENCE</scope>
    <source>
        <strain evidence="1">LEGE 11467</strain>
    </source>
</reference>
<organism evidence="1 2">
    <name type="scientific">Zarconia navalis LEGE 11467</name>
    <dbReference type="NCBI Taxonomy" id="1828826"/>
    <lineage>
        <taxon>Bacteria</taxon>
        <taxon>Bacillati</taxon>
        <taxon>Cyanobacteriota</taxon>
        <taxon>Cyanophyceae</taxon>
        <taxon>Oscillatoriophycideae</taxon>
        <taxon>Oscillatoriales</taxon>
        <taxon>Oscillatoriales incertae sedis</taxon>
        <taxon>Zarconia</taxon>
        <taxon>Zarconia navalis</taxon>
    </lineage>
</organism>
<sequence>MMETLACLYSNIVAALTRSLVLKETELSPEDEYYLVQIQWLGDDASYAKLDLETELEFD</sequence>
<proteinExistence type="predicted"/>
<dbReference type="EMBL" id="JADEXN010000056">
    <property type="protein sequence ID" value="MBE9040103.1"/>
    <property type="molecule type" value="Genomic_DNA"/>
</dbReference>
<name>A0A928Z7W1_9CYAN</name>
<dbReference type="AlphaFoldDB" id="A0A928Z7W1"/>
<evidence type="ECO:0000313" key="2">
    <source>
        <dbReference type="Proteomes" id="UP000621799"/>
    </source>
</evidence>
<keyword evidence="2" id="KW-1185">Reference proteome</keyword>
<evidence type="ECO:0000313" key="1">
    <source>
        <dbReference type="EMBL" id="MBE9040103.1"/>
    </source>
</evidence>
<gene>
    <name evidence="1" type="ORF">IQ235_04760</name>
</gene>
<dbReference type="Proteomes" id="UP000621799">
    <property type="component" value="Unassembled WGS sequence"/>
</dbReference>
<protein>
    <submittedName>
        <fullName evidence="1">Uncharacterized protein</fullName>
    </submittedName>
</protein>